<dbReference type="InterPro" id="IPR036249">
    <property type="entry name" value="Thioredoxin-like_sf"/>
</dbReference>
<reference evidence="4" key="1">
    <citation type="journal article" date="2023" name="GigaByte">
        <title>Genome assembly of the bearded iris, Iris pallida Lam.</title>
        <authorList>
            <person name="Bruccoleri R.E."/>
            <person name="Oakeley E.J."/>
            <person name="Faust A.M.E."/>
            <person name="Altorfer M."/>
            <person name="Dessus-Babus S."/>
            <person name="Burckhardt D."/>
            <person name="Oertli M."/>
            <person name="Naumann U."/>
            <person name="Petersen F."/>
            <person name="Wong J."/>
        </authorList>
    </citation>
    <scope>NUCLEOTIDE SEQUENCE</scope>
    <source>
        <strain evidence="4">GSM-AAB239-AS_SAM_17_03QT</strain>
    </source>
</reference>
<evidence type="ECO:0000313" key="4">
    <source>
        <dbReference type="EMBL" id="KAJ6846812.1"/>
    </source>
</evidence>
<feature type="transmembrane region" description="Helical" evidence="1">
    <location>
        <begin position="207"/>
        <end position="228"/>
    </location>
</feature>
<dbReference type="AlphaFoldDB" id="A0AAX6I0U8"/>
<organism evidence="4 5">
    <name type="scientific">Iris pallida</name>
    <name type="common">Sweet iris</name>
    <dbReference type="NCBI Taxonomy" id="29817"/>
    <lineage>
        <taxon>Eukaryota</taxon>
        <taxon>Viridiplantae</taxon>
        <taxon>Streptophyta</taxon>
        <taxon>Embryophyta</taxon>
        <taxon>Tracheophyta</taxon>
        <taxon>Spermatophyta</taxon>
        <taxon>Magnoliopsida</taxon>
        <taxon>Liliopsida</taxon>
        <taxon>Asparagales</taxon>
        <taxon>Iridaceae</taxon>
        <taxon>Iridoideae</taxon>
        <taxon>Irideae</taxon>
        <taxon>Iris</taxon>
    </lineage>
</organism>
<feature type="chain" id="PRO_5043982701" evidence="2">
    <location>
        <begin position="25"/>
        <end position="308"/>
    </location>
</feature>
<feature type="domain" description="Thioredoxin" evidence="3">
    <location>
        <begin position="76"/>
        <end position="154"/>
    </location>
</feature>
<dbReference type="EMBL" id="JANAVB010005597">
    <property type="protein sequence ID" value="KAJ6846812.1"/>
    <property type="molecule type" value="Genomic_DNA"/>
</dbReference>
<evidence type="ECO:0000313" key="5">
    <source>
        <dbReference type="Proteomes" id="UP001140949"/>
    </source>
</evidence>
<dbReference type="Gene3D" id="3.40.30.10">
    <property type="entry name" value="Glutaredoxin"/>
    <property type="match status" value="1"/>
</dbReference>
<keyword evidence="1" id="KW-0812">Transmembrane</keyword>
<reference evidence="4" key="2">
    <citation type="submission" date="2023-04" db="EMBL/GenBank/DDBJ databases">
        <authorList>
            <person name="Bruccoleri R.E."/>
            <person name="Oakeley E.J."/>
            <person name="Faust A.-M."/>
            <person name="Dessus-Babus S."/>
            <person name="Altorfer M."/>
            <person name="Burckhardt D."/>
            <person name="Oertli M."/>
            <person name="Naumann U."/>
            <person name="Petersen F."/>
            <person name="Wong J."/>
        </authorList>
    </citation>
    <scope>NUCLEOTIDE SEQUENCE</scope>
    <source>
        <strain evidence="4">GSM-AAB239-AS_SAM_17_03QT</strain>
        <tissue evidence="4">Leaf</tissue>
    </source>
</reference>
<evidence type="ECO:0000256" key="2">
    <source>
        <dbReference type="SAM" id="SignalP"/>
    </source>
</evidence>
<dbReference type="PANTHER" id="PTHR47126:SF3">
    <property type="entry name" value="5'-ADENYLYLSULFATE REDUCTASE-LIKE 5"/>
    <property type="match status" value="1"/>
</dbReference>
<proteinExistence type="predicted"/>
<keyword evidence="5" id="KW-1185">Reference proteome</keyword>
<dbReference type="InterPro" id="IPR044794">
    <property type="entry name" value="APRL5/7"/>
</dbReference>
<dbReference type="Pfam" id="PF00085">
    <property type="entry name" value="Thioredoxin"/>
    <property type="match status" value="1"/>
</dbReference>
<accession>A0AAX6I0U8</accession>
<keyword evidence="2" id="KW-0732">Signal</keyword>
<sequence length="308" mass="34730">MAFSLALFFLFFLLLSLSLHHAMADTSVCPRSDLGFFASSFRSQCPVWIERASAEEVNGDTLDIELSSIRGNAYYSVLFYASWCSFSIKARPTFDVLSTMFPQIRHLAVEESAAMPSVFSRYGVHSFPSILIAKGSERVQYHGSKDLSSLVDFYREITENLPFSIFILVGLEPVAYFVEVPSSNSGNLWALDPWNKSLREIMRSEPYLAFSVLFICLKALVFFFPVIISRLKALIAVYAWNLNLGIFGEWSHLLERVLHVIDLKRLWSKLRLSNKTRNFQKGANNARVWASSLASVSLGESSASRDSS</sequence>
<name>A0AAX6I0U8_IRIPA</name>
<comment type="caution">
    <text evidence="4">The sequence shown here is derived from an EMBL/GenBank/DDBJ whole genome shotgun (WGS) entry which is preliminary data.</text>
</comment>
<dbReference type="InterPro" id="IPR013766">
    <property type="entry name" value="Thioredoxin_domain"/>
</dbReference>
<dbReference type="SUPFAM" id="SSF52833">
    <property type="entry name" value="Thioredoxin-like"/>
    <property type="match status" value="1"/>
</dbReference>
<dbReference type="PANTHER" id="PTHR47126">
    <property type="entry name" value="5'-ADENYLYLSULFATE REDUCTASE-LIKE 7"/>
    <property type="match status" value="1"/>
</dbReference>
<evidence type="ECO:0000259" key="3">
    <source>
        <dbReference type="Pfam" id="PF00085"/>
    </source>
</evidence>
<keyword evidence="1" id="KW-0472">Membrane</keyword>
<keyword evidence="1" id="KW-1133">Transmembrane helix</keyword>
<feature type="signal peptide" evidence="2">
    <location>
        <begin position="1"/>
        <end position="24"/>
    </location>
</feature>
<gene>
    <name evidence="4" type="ORF">M6B38_283395</name>
</gene>
<dbReference type="Proteomes" id="UP001140949">
    <property type="component" value="Unassembled WGS sequence"/>
</dbReference>
<evidence type="ECO:0000256" key="1">
    <source>
        <dbReference type="SAM" id="Phobius"/>
    </source>
</evidence>
<protein>
    <submittedName>
        <fullName evidence="4">5'-adenylylsulfate reductase-like 5 isoform X2</fullName>
    </submittedName>
</protein>